<dbReference type="RefSeq" id="WP_022039836.1">
    <property type="nucleotide sequence ID" value="NZ_JACSPP010000004.1"/>
</dbReference>
<name>A0ABR8Y530_9BACT</name>
<sequence length="59" mass="6871">MALPQKINFTHLGHYSEVLCDETQHQSRVHYPESRGHKIYFPTDLDISAKNIIADMLIF</sequence>
<accession>A0ABR8Y530</accession>
<protein>
    <submittedName>
        <fullName evidence="1">Uncharacterized protein</fullName>
    </submittedName>
</protein>
<dbReference type="EMBL" id="JACSPP010000004">
    <property type="protein sequence ID" value="MBD8039315.1"/>
    <property type="molecule type" value="Genomic_DNA"/>
</dbReference>
<comment type="caution">
    <text evidence="1">The sequence shown here is derived from an EMBL/GenBank/DDBJ whole genome shotgun (WGS) entry which is preliminary data.</text>
</comment>
<reference evidence="1 2" key="1">
    <citation type="submission" date="2020-08" db="EMBL/GenBank/DDBJ databases">
        <title>A Genomic Blueprint of the Chicken Gut Microbiome.</title>
        <authorList>
            <person name="Gilroy R."/>
            <person name="Ravi A."/>
            <person name="Getino M."/>
            <person name="Pursley I."/>
            <person name="Horton D.L."/>
            <person name="Alikhan N.-F."/>
            <person name="Baker D."/>
            <person name="Gharbi K."/>
            <person name="Hall N."/>
            <person name="Watson M."/>
            <person name="Adriaenssens E.M."/>
            <person name="Foster-Nyarko E."/>
            <person name="Jarju S."/>
            <person name="Secka A."/>
            <person name="Antonio M."/>
            <person name="Oren A."/>
            <person name="Chaudhuri R."/>
            <person name="La Ragione R.M."/>
            <person name="Hildebrand F."/>
            <person name="Pallen M.J."/>
        </authorList>
    </citation>
    <scope>NUCLEOTIDE SEQUENCE [LARGE SCALE GENOMIC DNA]</scope>
    <source>
        <strain evidence="1 2">Sa1CVN1</strain>
    </source>
</reference>
<evidence type="ECO:0000313" key="1">
    <source>
        <dbReference type="EMBL" id="MBD8039315.1"/>
    </source>
</evidence>
<dbReference type="Proteomes" id="UP000620874">
    <property type="component" value="Unassembled WGS sequence"/>
</dbReference>
<proteinExistence type="predicted"/>
<gene>
    <name evidence="1" type="ORF">H9625_02410</name>
</gene>
<organism evidence="1 2">
    <name type="scientific">Phocaeicola intestinalis</name>
    <dbReference type="NCBI Taxonomy" id="2762212"/>
    <lineage>
        <taxon>Bacteria</taxon>
        <taxon>Pseudomonadati</taxon>
        <taxon>Bacteroidota</taxon>
        <taxon>Bacteroidia</taxon>
        <taxon>Bacteroidales</taxon>
        <taxon>Bacteroidaceae</taxon>
        <taxon>Phocaeicola</taxon>
    </lineage>
</organism>
<keyword evidence="2" id="KW-1185">Reference proteome</keyword>
<evidence type="ECO:0000313" key="2">
    <source>
        <dbReference type="Proteomes" id="UP000620874"/>
    </source>
</evidence>